<keyword evidence="6" id="KW-0482">Metalloprotease</keyword>
<keyword evidence="5" id="KW-0862">Zinc</keyword>
<dbReference type="GO" id="GO:0046872">
    <property type="term" value="F:metal ion binding"/>
    <property type="evidence" value="ECO:0007669"/>
    <property type="project" value="UniProtKB-KW"/>
</dbReference>
<dbReference type="SUPFAM" id="SSF55486">
    <property type="entry name" value="Metalloproteases ('zincins'), catalytic domain"/>
    <property type="match status" value="1"/>
</dbReference>
<dbReference type="Pfam" id="PF07998">
    <property type="entry name" value="Peptidase_M54"/>
    <property type="match status" value="1"/>
</dbReference>
<organism evidence="7 8">
    <name type="scientific">Pseudocohnilembus persalinus</name>
    <name type="common">Ciliate</name>
    <dbReference type="NCBI Taxonomy" id="266149"/>
    <lineage>
        <taxon>Eukaryota</taxon>
        <taxon>Sar</taxon>
        <taxon>Alveolata</taxon>
        <taxon>Ciliophora</taxon>
        <taxon>Intramacronucleata</taxon>
        <taxon>Oligohymenophorea</taxon>
        <taxon>Scuticociliatia</taxon>
        <taxon>Philasterida</taxon>
        <taxon>Pseudocohnilembidae</taxon>
        <taxon>Pseudocohnilembus</taxon>
    </lineage>
</organism>
<accession>A0A0V0R3G0</accession>
<dbReference type="InterPro" id="IPR024079">
    <property type="entry name" value="MetalloPept_cat_dom_sf"/>
</dbReference>
<gene>
    <name evidence="7" type="ORF">PPERSA_01930</name>
</gene>
<dbReference type="InterPro" id="IPR012962">
    <property type="entry name" value="Pept_M54_archaemetzincn"/>
</dbReference>
<proteinExistence type="predicted"/>
<evidence type="ECO:0000313" key="8">
    <source>
        <dbReference type="Proteomes" id="UP000054937"/>
    </source>
</evidence>
<dbReference type="GO" id="GO:0008237">
    <property type="term" value="F:metallopeptidase activity"/>
    <property type="evidence" value="ECO:0007669"/>
    <property type="project" value="UniProtKB-KW"/>
</dbReference>
<evidence type="ECO:0000256" key="3">
    <source>
        <dbReference type="ARBA" id="ARBA00022723"/>
    </source>
</evidence>
<dbReference type="Proteomes" id="UP000054937">
    <property type="component" value="Unassembled WGS sequence"/>
</dbReference>
<dbReference type="EMBL" id="LDAU01000055">
    <property type="protein sequence ID" value="KRX09043.1"/>
    <property type="molecule type" value="Genomic_DNA"/>
</dbReference>
<reference evidence="7 8" key="1">
    <citation type="journal article" date="2015" name="Sci. Rep.">
        <title>Genome of the facultative scuticociliatosis pathogen Pseudocohnilembus persalinus provides insight into its virulence through horizontal gene transfer.</title>
        <authorList>
            <person name="Xiong J."/>
            <person name="Wang G."/>
            <person name="Cheng J."/>
            <person name="Tian M."/>
            <person name="Pan X."/>
            <person name="Warren A."/>
            <person name="Jiang C."/>
            <person name="Yuan D."/>
            <person name="Miao W."/>
        </authorList>
    </citation>
    <scope>NUCLEOTIDE SEQUENCE [LARGE SCALE GENOMIC DNA]</scope>
    <source>
        <strain evidence="7">36N120E</strain>
    </source>
</reference>
<keyword evidence="4" id="KW-0378">Hydrolase</keyword>
<name>A0A0V0R3G0_PSEPJ</name>
<evidence type="ECO:0000256" key="2">
    <source>
        <dbReference type="ARBA" id="ARBA00022670"/>
    </source>
</evidence>
<dbReference type="PANTHER" id="PTHR15910">
    <property type="entry name" value="ARCHAEMETZINCIN"/>
    <property type="match status" value="1"/>
</dbReference>
<evidence type="ECO:0008006" key="9">
    <source>
        <dbReference type="Google" id="ProtNLM"/>
    </source>
</evidence>
<comment type="cofactor">
    <cofactor evidence="1">
        <name>Zn(2+)</name>
        <dbReference type="ChEBI" id="CHEBI:29105"/>
    </cofactor>
</comment>
<sequence>MSINRFLDIQNENIFQDLNENQYNIILLRTAKTIVHEISHIFGLKHCGYYECVMKGSNHLQESDNKPIQMCPNCLRKLQHQINFDIKKRYQQIISYMKEKKIFQNDFQVYQQILQKI</sequence>
<evidence type="ECO:0000256" key="4">
    <source>
        <dbReference type="ARBA" id="ARBA00022801"/>
    </source>
</evidence>
<dbReference type="GO" id="GO:0006508">
    <property type="term" value="P:proteolysis"/>
    <property type="evidence" value="ECO:0007669"/>
    <property type="project" value="UniProtKB-KW"/>
</dbReference>
<dbReference type="InParanoid" id="A0A0V0R3G0"/>
<protein>
    <recommendedName>
        <fullName evidence="9">Peptidase M54, archaemetzincin</fullName>
    </recommendedName>
</protein>
<dbReference type="PANTHER" id="PTHR15910:SF1">
    <property type="entry name" value="ARCHAEMETZINCIN-2"/>
    <property type="match status" value="1"/>
</dbReference>
<dbReference type="AlphaFoldDB" id="A0A0V0R3G0"/>
<comment type="caution">
    <text evidence="7">The sequence shown here is derived from an EMBL/GenBank/DDBJ whole genome shotgun (WGS) entry which is preliminary data.</text>
</comment>
<dbReference type="CDD" id="cd11375">
    <property type="entry name" value="Peptidase_M54"/>
    <property type="match status" value="1"/>
</dbReference>
<evidence type="ECO:0000256" key="5">
    <source>
        <dbReference type="ARBA" id="ARBA00022833"/>
    </source>
</evidence>
<keyword evidence="3" id="KW-0479">Metal-binding</keyword>
<keyword evidence="2" id="KW-0645">Protease</keyword>
<dbReference type="Gene3D" id="3.40.390.10">
    <property type="entry name" value="Collagenase (Catalytic Domain)"/>
    <property type="match status" value="1"/>
</dbReference>
<dbReference type="OrthoDB" id="194149at2759"/>
<evidence type="ECO:0000256" key="6">
    <source>
        <dbReference type="ARBA" id="ARBA00023049"/>
    </source>
</evidence>
<evidence type="ECO:0000256" key="1">
    <source>
        <dbReference type="ARBA" id="ARBA00001947"/>
    </source>
</evidence>
<keyword evidence="8" id="KW-1185">Reference proteome</keyword>
<evidence type="ECO:0000313" key="7">
    <source>
        <dbReference type="EMBL" id="KRX09043.1"/>
    </source>
</evidence>